<evidence type="ECO:0000256" key="2">
    <source>
        <dbReference type="ARBA" id="ARBA00022490"/>
    </source>
</evidence>
<keyword evidence="3" id="KW-0597">Phosphoprotein</keyword>
<protein>
    <recommendedName>
        <fullName evidence="6">Ig-like domain-containing protein</fullName>
    </recommendedName>
</protein>
<evidence type="ECO:0000256" key="5">
    <source>
        <dbReference type="SAM" id="MobiDB-lite"/>
    </source>
</evidence>
<dbReference type="Proteomes" id="UP000694521">
    <property type="component" value="Unplaced"/>
</dbReference>
<sequence>MATPGGDPAHGTTSSRGPPPRRHRHAGADTWAPVPNRVPGAKAFAVSAGKHAKFRCYVTGKPKPEIVWQKDGKPLVLYCKPQDQGLYVCTASNTAGQTLSAVQLQVKGRCMPGDGLVGSGFFFWRGGSSPQHPCCGQPPGTAPHGPDLARGAPGRG</sequence>
<dbReference type="InterPro" id="IPR013783">
    <property type="entry name" value="Ig-like_fold"/>
</dbReference>
<dbReference type="InterPro" id="IPR052385">
    <property type="entry name" value="Obscurin/Obscurin-like_Reg"/>
</dbReference>
<dbReference type="InterPro" id="IPR003598">
    <property type="entry name" value="Ig_sub2"/>
</dbReference>
<reference evidence="7" key="1">
    <citation type="submission" date="2025-08" db="UniProtKB">
        <authorList>
            <consortium name="Ensembl"/>
        </authorList>
    </citation>
    <scope>IDENTIFICATION</scope>
</reference>
<dbReference type="InterPro" id="IPR003599">
    <property type="entry name" value="Ig_sub"/>
</dbReference>
<dbReference type="Ensembl" id="ENSACDT00005021823.1">
    <property type="protein sequence ID" value="ENSACDP00005018187.1"/>
    <property type="gene ID" value="ENSACDG00005013256.1"/>
</dbReference>
<keyword evidence="2" id="KW-0963">Cytoplasm</keyword>
<dbReference type="Pfam" id="PF07679">
    <property type="entry name" value="I-set"/>
    <property type="match status" value="1"/>
</dbReference>
<evidence type="ECO:0000256" key="3">
    <source>
        <dbReference type="ARBA" id="ARBA00022553"/>
    </source>
</evidence>
<reference evidence="7" key="2">
    <citation type="submission" date="2025-09" db="UniProtKB">
        <authorList>
            <consortium name="Ensembl"/>
        </authorList>
    </citation>
    <scope>IDENTIFICATION</scope>
</reference>
<feature type="region of interest" description="Disordered" evidence="5">
    <location>
        <begin position="132"/>
        <end position="156"/>
    </location>
</feature>
<dbReference type="GO" id="GO:0005737">
    <property type="term" value="C:cytoplasm"/>
    <property type="evidence" value="ECO:0007669"/>
    <property type="project" value="UniProtKB-SubCell"/>
</dbReference>
<feature type="region of interest" description="Disordered" evidence="5">
    <location>
        <begin position="1"/>
        <end position="34"/>
    </location>
</feature>
<name>A0A8B9EC22_ANSCY</name>
<feature type="domain" description="Ig-like" evidence="6">
    <location>
        <begin position="33"/>
        <end position="100"/>
    </location>
</feature>
<dbReference type="AlphaFoldDB" id="A0A8B9EC22"/>
<dbReference type="InterPro" id="IPR013098">
    <property type="entry name" value="Ig_I-set"/>
</dbReference>
<dbReference type="PANTHER" id="PTHR35971:SF5">
    <property type="entry name" value="OBSCURIN LIKE CYTOSKELETAL ADAPTOR 1"/>
    <property type="match status" value="1"/>
</dbReference>
<dbReference type="PANTHER" id="PTHR35971">
    <property type="entry name" value="SI:DKEY-31G6.6"/>
    <property type="match status" value="1"/>
</dbReference>
<evidence type="ECO:0000313" key="7">
    <source>
        <dbReference type="Ensembl" id="ENSACDP00005018187.1"/>
    </source>
</evidence>
<keyword evidence="8" id="KW-1185">Reference proteome</keyword>
<evidence type="ECO:0000259" key="6">
    <source>
        <dbReference type="PROSITE" id="PS50835"/>
    </source>
</evidence>
<evidence type="ECO:0000256" key="1">
    <source>
        <dbReference type="ARBA" id="ARBA00004496"/>
    </source>
</evidence>
<dbReference type="SUPFAM" id="SSF48726">
    <property type="entry name" value="Immunoglobulin"/>
    <property type="match status" value="1"/>
</dbReference>
<dbReference type="Gene3D" id="2.60.40.10">
    <property type="entry name" value="Immunoglobulins"/>
    <property type="match status" value="1"/>
</dbReference>
<dbReference type="SMART" id="SM00408">
    <property type="entry name" value="IGc2"/>
    <property type="match status" value="1"/>
</dbReference>
<evidence type="ECO:0000313" key="8">
    <source>
        <dbReference type="Proteomes" id="UP000694521"/>
    </source>
</evidence>
<dbReference type="SMART" id="SM00409">
    <property type="entry name" value="IG"/>
    <property type="match status" value="1"/>
</dbReference>
<dbReference type="PROSITE" id="PS50835">
    <property type="entry name" value="IG_LIKE"/>
    <property type="match status" value="1"/>
</dbReference>
<keyword evidence="4" id="KW-1015">Disulfide bond</keyword>
<organism evidence="7 8">
    <name type="scientific">Anser cygnoides</name>
    <name type="common">Swan goose</name>
    <dbReference type="NCBI Taxonomy" id="8845"/>
    <lineage>
        <taxon>Eukaryota</taxon>
        <taxon>Metazoa</taxon>
        <taxon>Chordata</taxon>
        <taxon>Craniata</taxon>
        <taxon>Vertebrata</taxon>
        <taxon>Euteleostomi</taxon>
        <taxon>Archelosauria</taxon>
        <taxon>Archosauria</taxon>
        <taxon>Dinosauria</taxon>
        <taxon>Saurischia</taxon>
        <taxon>Theropoda</taxon>
        <taxon>Coelurosauria</taxon>
        <taxon>Aves</taxon>
        <taxon>Neognathae</taxon>
        <taxon>Galloanserae</taxon>
        <taxon>Anseriformes</taxon>
        <taxon>Anatidae</taxon>
        <taxon>Anserinae</taxon>
        <taxon>Anser</taxon>
    </lineage>
</organism>
<accession>A0A8B9EC22</accession>
<proteinExistence type="predicted"/>
<dbReference type="InterPro" id="IPR036179">
    <property type="entry name" value="Ig-like_dom_sf"/>
</dbReference>
<evidence type="ECO:0000256" key="4">
    <source>
        <dbReference type="ARBA" id="ARBA00023157"/>
    </source>
</evidence>
<dbReference type="InterPro" id="IPR007110">
    <property type="entry name" value="Ig-like_dom"/>
</dbReference>
<comment type="subcellular location">
    <subcellularLocation>
        <location evidence="1">Cytoplasm</location>
    </subcellularLocation>
</comment>